<evidence type="ECO:0000313" key="3">
    <source>
        <dbReference type="Proteomes" id="UP000315295"/>
    </source>
</evidence>
<dbReference type="AlphaFoldDB" id="A0A540MJ67"/>
<dbReference type="Proteomes" id="UP000315295">
    <property type="component" value="Unassembled WGS sequence"/>
</dbReference>
<dbReference type="InterPro" id="IPR019557">
    <property type="entry name" value="AminoTfrase-like_pln_mobile"/>
</dbReference>
<gene>
    <name evidence="2" type="ORF">C1H46_015476</name>
</gene>
<reference evidence="2 3" key="1">
    <citation type="journal article" date="2019" name="G3 (Bethesda)">
        <title>Sequencing of a Wild Apple (Malus baccata) Genome Unravels the Differences Between Cultivated and Wild Apple Species Regarding Disease Resistance and Cold Tolerance.</title>
        <authorList>
            <person name="Chen X."/>
        </authorList>
    </citation>
    <scope>NUCLEOTIDE SEQUENCE [LARGE SCALE GENOMIC DNA]</scope>
    <source>
        <strain evidence="3">cv. Shandingzi</strain>
        <tissue evidence="2">Leaves</tissue>
    </source>
</reference>
<keyword evidence="3" id="KW-1185">Reference proteome</keyword>
<accession>A0A540MJ67</accession>
<protein>
    <recommendedName>
        <fullName evidence="1">Aminotransferase-like plant mobile domain-containing protein</fullName>
    </recommendedName>
</protein>
<name>A0A540MJ67_MALBA</name>
<dbReference type="EMBL" id="VIEB01000246">
    <property type="protein sequence ID" value="TQD98833.1"/>
    <property type="molecule type" value="Genomic_DNA"/>
</dbReference>
<sequence>MEKLFDEQWKALGIYDVIHLSSMEVILDKELLLTALCFWCSATNTMVLPLGPIGPTILDITAILGTSLTGILIDAALSGYPSNLNLNALFDKRALETLSNEGQAPSKEKVHKLHKNFFNYNTLYLHFTGR</sequence>
<proteinExistence type="predicted"/>
<dbReference type="Pfam" id="PF10536">
    <property type="entry name" value="PMD"/>
    <property type="match status" value="1"/>
</dbReference>
<organism evidence="2 3">
    <name type="scientific">Malus baccata</name>
    <name type="common">Siberian crab apple</name>
    <name type="synonym">Pyrus baccata</name>
    <dbReference type="NCBI Taxonomy" id="106549"/>
    <lineage>
        <taxon>Eukaryota</taxon>
        <taxon>Viridiplantae</taxon>
        <taxon>Streptophyta</taxon>
        <taxon>Embryophyta</taxon>
        <taxon>Tracheophyta</taxon>
        <taxon>Spermatophyta</taxon>
        <taxon>Magnoliopsida</taxon>
        <taxon>eudicotyledons</taxon>
        <taxon>Gunneridae</taxon>
        <taxon>Pentapetalae</taxon>
        <taxon>rosids</taxon>
        <taxon>fabids</taxon>
        <taxon>Rosales</taxon>
        <taxon>Rosaceae</taxon>
        <taxon>Amygdaloideae</taxon>
        <taxon>Maleae</taxon>
        <taxon>Malus</taxon>
    </lineage>
</organism>
<comment type="caution">
    <text evidence="2">The sequence shown here is derived from an EMBL/GenBank/DDBJ whole genome shotgun (WGS) entry which is preliminary data.</text>
</comment>
<evidence type="ECO:0000259" key="1">
    <source>
        <dbReference type="Pfam" id="PF10536"/>
    </source>
</evidence>
<evidence type="ECO:0000313" key="2">
    <source>
        <dbReference type="EMBL" id="TQD98833.1"/>
    </source>
</evidence>
<feature type="domain" description="Aminotransferase-like plant mobile" evidence="1">
    <location>
        <begin position="13"/>
        <end position="72"/>
    </location>
</feature>